<evidence type="ECO:0000313" key="2">
    <source>
        <dbReference type="EMBL" id="ELZ23488.1"/>
    </source>
</evidence>
<reference evidence="2 3" key="1">
    <citation type="journal article" date="2014" name="PLoS Genet.">
        <title>Phylogenetically driven sequencing of extremely halophilic archaea reveals strategies for static and dynamic osmo-response.</title>
        <authorList>
            <person name="Becker E.A."/>
            <person name="Seitzer P.M."/>
            <person name="Tritt A."/>
            <person name="Larsen D."/>
            <person name="Krusor M."/>
            <person name="Yao A.I."/>
            <person name="Wu D."/>
            <person name="Madern D."/>
            <person name="Eisen J.A."/>
            <person name="Darling A.E."/>
            <person name="Facciotti M.T."/>
        </authorList>
    </citation>
    <scope>NUCLEOTIDE SEQUENCE [LARGE SCALE GENOMIC DNA]</scope>
    <source>
        <strain evidence="2 3">2-9-1</strain>
    </source>
</reference>
<comment type="caution">
    <text evidence="2">The sequence shown here is derived from an EMBL/GenBank/DDBJ whole genome shotgun (WGS) entry which is preliminary data.</text>
</comment>
<proteinExistence type="predicted"/>
<evidence type="ECO:0000313" key="3">
    <source>
        <dbReference type="Proteomes" id="UP000011626"/>
    </source>
</evidence>
<organism evidence="2 3">
    <name type="scientific">Halosimplex carlsbadense 2-9-1</name>
    <dbReference type="NCBI Taxonomy" id="797114"/>
    <lineage>
        <taxon>Archaea</taxon>
        <taxon>Methanobacteriati</taxon>
        <taxon>Methanobacteriota</taxon>
        <taxon>Stenosarchaea group</taxon>
        <taxon>Halobacteria</taxon>
        <taxon>Halobacteriales</taxon>
        <taxon>Haloarculaceae</taxon>
        <taxon>Halosimplex</taxon>
    </lineage>
</organism>
<name>M0CLJ5_9EURY</name>
<dbReference type="RefSeq" id="WP_006884567.1">
    <property type="nucleotide sequence ID" value="NZ_AOIU01000033.1"/>
</dbReference>
<sequence length="388" mass="44615">MSSIEHDEQTIDWGDEDLADEETAREVLEQFEDPVRSTAQATGNPSKWTDARYMAEEFGIPSWDPTRFDYEDVIPNCWDHEWDAGRDRDAGGTDFLARGKPGKGKSTLGCYVAIRQLEANEEKVVWRGSSSRSEWLALAPWTVLCLPKGVDITARLESKDPTEPAVELGVDDLEEIVREVRRYSDPVDLNRQLDQGTFHVVYPDPLLRGCQEVLDRDDEKQYDTPPKRDTLFSEEDPASHWWFAWALARVNHGPHHWTTWICDEIGDIAPQSAQKDQFGTYQKVELLKDMWVDARKFGLSIFLFGHSEVDIHQSIRHKIRWRIQMPGTANPTTASDVVGFESVPMDREVTDEYEIGKALMYNETHFEPFRWKDVPAPTAYKLKIEVGR</sequence>
<accession>M0CLJ5</accession>
<dbReference type="eggNOG" id="arCOG01176">
    <property type="taxonomic scope" value="Archaea"/>
</dbReference>
<evidence type="ECO:0000256" key="1">
    <source>
        <dbReference type="SAM" id="MobiDB-lite"/>
    </source>
</evidence>
<dbReference type="OrthoDB" id="359297at2157"/>
<protein>
    <submittedName>
        <fullName evidence="2">Uncharacterized protein</fullName>
    </submittedName>
</protein>
<dbReference type="EMBL" id="AOIU01000033">
    <property type="protein sequence ID" value="ELZ23488.1"/>
    <property type="molecule type" value="Genomic_DNA"/>
</dbReference>
<dbReference type="STRING" id="797114.C475_14483"/>
<gene>
    <name evidence="2" type="ORF">C475_14483</name>
</gene>
<dbReference type="AlphaFoldDB" id="M0CLJ5"/>
<feature type="region of interest" description="Disordered" evidence="1">
    <location>
        <begin position="1"/>
        <end position="25"/>
    </location>
</feature>
<keyword evidence="3" id="KW-1185">Reference proteome</keyword>
<dbReference type="Proteomes" id="UP000011626">
    <property type="component" value="Unassembled WGS sequence"/>
</dbReference>